<dbReference type="GO" id="GO:0004477">
    <property type="term" value="F:methenyltetrahydrofolate cyclohydrolase activity"/>
    <property type="evidence" value="ECO:0007669"/>
    <property type="project" value="TreeGrafter"/>
</dbReference>
<protein>
    <recommendedName>
        <fullName evidence="1">Tetrahydrofolate dehydrogenase/cyclohydrolase catalytic domain-containing protein</fullName>
    </recommendedName>
</protein>
<dbReference type="OrthoDB" id="1845775at2759"/>
<evidence type="ECO:0000313" key="2">
    <source>
        <dbReference type="EMBL" id="GBN84847.1"/>
    </source>
</evidence>
<evidence type="ECO:0000313" key="3">
    <source>
        <dbReference type="Proteomes" id="UP000499080"/>
    </source>
</evidence>
<gene>
    <name evidence="2" type="ORF">AVEN_54365_1</name>
</gene>
<dbReference type="InterPro" id="IPR020630">
    <property type="entry name" value="THF_DH/CycHdrlase_cat_dom"/>
</dbReference>
<feature type="domain" description="Tetrahydrofolate dehydrogenase/cyclohydrolase catalytic" evidence="1">
    <location>
        <begin position="72"/>
        <end position="145"/>
    </location>
</feature>
<comment type="caution">
    <text evidence="2">The sequence shown here is derived from an EMBL/GenBank/DDBJ whole genome shotgun (WGS) entry which is preliminary data.</text>
</comment>
<proteinExistence type="predicted"/>
<dbReference type="AlphaFoldDB" id="A0A4Y2S9V8"/>
<dbReference type="GO" id="GO:0004488">
    <property type="term" value="F:methylenetetrahydrofolate dehydrogenase (NADP+) activity"/>
    <property type="evidence" value="ECO:0007669"/>
    <property type="project" value="InterPro"/>
</dbReference>
<dbReference type="Pfam" id="PF00763">
    <property type="entry name" value="THF_DHG_CYH"/>
    <property type="match status" value="1"/>
</dbReference>
<sequence>MRIRYSSISFLRNVYRPPLIRCIILSIPDSGHLVFCGREFSYFNRRKLFASRFKLHLQRNLLKMPTVSSNILSGKEVSLDIQKQLQEEVKLLKEEHPNFEPVLAIVQVGAREDSNVYIRMKKKVAAEVGVATKHVQLPRTLSESEAPYMADLQWNRVSNLEPSGPKAETLPLGHRGLKSEEETTVVASCSDHGCNYQSVVLMKIAWNGSSISKHTENAPVLVISNLLVVISFNDMAWQKMTTMMVKVGQKRNQPSAQETASPSYFKKSNTHTVLNPLMSIIHMKGLSNECLKTQEKVTLNNFLKKTLKI</sequence>
<dbReference type="InterPro" id="IPR046346">
    <property type="entry name" value="Aminoacid_DH-like_N_sf"/>
</dbReference>
<dbReference type="GO" id="GO:0035999">
    <property type="term" value="P:tetrahydrofolate interconversion"/>
    <property type="evidence" value="ECO:0007669"/>
    <property type="project" value="TreeGrafter"/>
</dbReference>
<organism evidence="2 3">
    <name type="scientific">Araneus ventricosus</name>
    <name type="common">Orbweaver spider</name>
    <name type="synonym">Epeira ventricosa</name>
    <dbReference type="NCBI Taxonomy" id="182803"/>
    <lineage>
        <taxon>Eukaryota</taxon>
        <taxon>Metazoa</taxon>
        <taxon>Ecdysozoa</taxon>
        <taxon>Arthropoda</taxon>
        <taxon>Chelicerata</taxon>
        <taxon>Arachnida</taxon>
        <taxon>Araneae</taxon>
        <taxon>Araneomorphae</taxon>
        <taxon>Entelegynae</taxon>
        <taxon>Araneoidea</taxon>
        <taxon>Araneidae</taxon>
        <taxon>Araneus</taxon>
    </lineage>
</organism>
<name>A0A4Y2S9V8_ARAVE</name>
<reference evidence="2 3" key="1">
    <citation type="journal article" date="2019" name="Sci. Rep.">
        <title>Orb-weaving spider Araneus ventricosus genome elucidates the spidroin gene catalogue.</title>
        <authorList>
            <person name="Kono N."/>
            <person name="Nakamura H."/>
            <person name="Ohtoshi R."/>
            <person name="Moran D.A.P."/>
            <person name="Shinohara A."/>
            <person name="Yoshida Y."/>
            <person name="Fujiwara M."/>
            <person name="Mori M."/>
            <person name="Tomita M."/>
            <person name="Arakawa K."/>
        </authorList>
    </citation>
    <scope>NUCLEOTIDE SEQUENCE [LARGE SCALE GENOMIC DNA]</scope>
</reference>
<dbReference type="GO" id="GO:0005829">
    <property type="term" value="C:cytosol"/>
    <property type="evidence" value="ECO:0007669"/>
    <property type="project" value="TreeGrafter"/>
</dbReference>
<evidence type="ECO:0000259" key="1">
    <source>
        <dbReference type="Pfam" id="PF00763"/>
    </source>
</evidence>
<dbReference type="EMBL" id="BGPR01020522">
    <property type="protein sequence ID" value="GBN84847.1"/>
    <property type="molecule type" value="Genomic_DNA"/>
</dbReference>
<dbReference type="SUPFAM" id="SSF53223">
    <property type="entry name" value="Aminoacid dehydrogenase-like, N-terminal domain"/>
    <property type="match status" value="1"/>
</dbReference>
<keyword evidence="3" id="KW-1185">Reference proteome</keyword>
<dbReference type="Proteomes" id="UP000499080">
    <property type="component" value="Unassembled WGS sequence"/>
</dbReference>
<dbReference type="PANTHER" id="PTHR48099">
    <property type="entry name" value="C-1-TETRAHYDROFOLATE SYNTHASE, CYTOPLASMIC-RELATED"/>
    <property type="match status" value="1"/>
</dbReference>
<accession>A0A4Y2S9V8</accession>
<dbReference type="PANTHER" id="PTHR48099:SF5">
    <property type="entry name" value="C-1-TETRAHYDROFOLATE SYNTHASE, CYTOPLASMIC"/>
    <property type="match status" value="1"/>
</dbReference>
<dbReference type="Gene3D" id="3.40.50.10860">
    <property type="entry name" value="Leucine Dehydrogenase, chain A, domain 1"/>
    <property type="match status" value="1"/>
</dbReference>